<dbReference type="GO" id="GO:0015288">
    <property type="term" value="F:porin activity"/>
    <property type="evidence" value="ECO:0007669"/>
    <property type="project" value="UniProtKB-KW"/>
</dbReference>
<gene>
    <name evidence="13" type="ORF">PIN31115_00616</name>
</gene>
<dbReference type="PANTHER" id="PTHR34501:SF9">
    <property type="entry name" value="MAJOR OUTER MEMBRANE PROTEIN P.IA"/>
    <property type="match status" value="1"/>
</dbReference>
<keyword evidence="9" id="KW-0472">Membrane</keyword>
<feature type="domain" description="Porin" evidence="12">
    <location>
        <begin position="15"/>
        <end position="326"/>
    </location>
</feature>
<accession>A0A5E4S948</accession>
<keyword evidence="4" id="KW-1134">Transmembrane beta strand</keyword>
<dbReference type="CDD" id="cd00342">
    <property type="entry name" value="gram_neg_porins"/>
    <property type="match status" value="1"/>
</dbReference>
<evidence type="ECO:0000313" key="14">
    <source>
        <dbReference type="Proteomes" id="UP000333828"/>
    </source>
</evidence>
<proteinExistence type="predicted"/>
<dbReference type="Gene3D" id="2.40.160.10">
    <property type="entry name" value="Porin"/>
    <property type="match status" value="1"/>
</dbReference>
<sequence>MKHHFCRLGVAVGTLAALTSGAHAQSNVTLYGIVDLGIEALTNVPGANGSKTTLVRETSGNMAGSRWGIRGTEDLGGGYKAIFVLENGFSANTGVSGQSGREFGRKSFVGLSGAFGTVMLGRQQNLLYDISIRYDPMFYAASYSAYSHDPYLAARTDNTVKYTGKFGGLTFSTMYSSGYDSTIPNGAQVPGHSKVGRDMGAGVMYQSGPLDVGLVYDQRQGTSIDSADDTARRVIVGIAYKLTSTDLYAAYRYLQQTVGSTQTHTHLYWAGVTQHFSPALTLSGAVYHTDVVGSNQDPTSFVLALGYYLSKRTDLYWNMSYALNRNGSNLGVGGMGVNVIAGQNQFGTVAGVRHRF</sequence>
<dbReference type="SUPFAM" id="SSF56935">
    <property type="entry name" value="Porins"/>
    <property type="match status" value="1"/>
</dbReference>
<keyword evidence="5" id="KW-0812">Transmembrane</keyword>
<keyword evidence="6 11" id="KW-0732">Signal</keyword>
<dbReference type="Pfam" id="PF13609">
    <property type="entry name" value="Porin_4"/>
    <property type="match status" value="1"/>
</dbReference>
<dbReference type="RefSeq" id="WP_087721726.1">
    <property type="nucleotide sequence ID" value="NZ_CABPSI010000001.1"/>
</dbReference>
<dbReference type="InterPro" id="IPR050298">
    <property type="entry name" value="Gram-neg_bact_OMP"/>
</dbReference>
<comment type="subunit">
    <text evidence="2">Homotrimer.</text>
</comment>
<evidence type="ECO:0000259" key="12">
    <source>
        <dbReference type="Pfam" id="PF13609"/>
    </source>
</evidence>
<dbReference type="PANTHER" id="PTHR34501">
    <property type="entry name" value="PROTEIN YDDL-RELATED"/>
    <property type="match status" value="1"/>
</dbReference>
<feature type="chain" id="PRO_5023004517" evidence="11">
    <location>
        <begin position="25"/>
        <end position="356"/>
    </location>
</feature>
<comment type="subcellular location">
    <subcellularLocation>
        <location evidence="1">Cell outer membrane</location>
        <topology evidence="1">Multi-pass membrane protein</topology>
    </subcellularLocation>
</comment>
<name>A0A5E4S948_9BURK</name>
<evidence type="ECO:0000256" key="10">
    <source>
        <dbReference type="ARBA" id="ARBA00023237"/>
    </source>
</evidence>
<evidence type="ECO:0000256" key="11">
    <source>
        <dbReference type="SAM" id="SignalP"/>
    </source>
</evidence>
<evidence type="ECO:0000256" key="1">
    <source>
        <dbReference type="ARBA" id="ARBA00004571"/>
    </source>
</evidence>
<feature type="signal peptide" evidence="11">
    <location>
        <begin position="1"/>
        <end position="24"/>
    </location>
</feature>
<organism evidence="13 14">
    <name type="scientific">Pandoraea iniqua</name>
    <dbReference type="NCBI Taxonomy" id="2508288"/>
    <lineage>
        <taxon>Bacteria</taxon>
        <taxon>Pseudomonadati</taxon>
        <taxon>Pseudomonadota</taxon>
        <taxon>Betaproteobacteria</taxon>
        <taxon>Burkholderiales</taxon>
        <taxon>Burkholderiaceae</taxon>
        <taxon>Pandoraea</taxon>
    </lineage>
</organism>
<dbReference type="GO" id="GO:0009279">
    <property type="term" value="C:cell outer membrane"/>
    <property type="evidence" value="ECO:0007669"/>
    <property type="project" value="UniProtKB-SubCell"/>
</dbReference>
<evidence type="ECO:0000256" key="3">
    <source>
        <dbReference type="ARBA" id="ARBA00022448"/>
    </source>
</evidence>
<dbReference type="GO" id="GO:0046930">
    <property type="term" value="C:pore complex"/>
    <property type="evidence" value="ECO:0007669"/>
    <property type="project" value="UniProtKB-KW"/>
</dbReference>
<keyword evidence="7" id="KW-0406">Ion transport</keyword>
<reference evidence="13 14" key="1">
    <citation type="submission" date="2019-08" db="EMBL/GenBank/DDBJ databases">
        <authorList>
            <person name="Peeters C."/>
        </authorList>
    </citation>
    <scope>NUCLEOTIDE SEQUENCE [LARGE SCALE GENOMIC DNA]</scope>
    <source>
        <strain evidence="13 14">LMG 31115</strain>
    </source>
</reference>
<evidence type="ECO:0000256" key="4">
    <source>
        <dbReference type="ARBA" id="ARBA00022452"/>
    </source>
</evidence>
<keyword evidence="3" id="KW-0813">Transport</keyword>
<keyword evidence="8" id="KW-0626">Porin</keyword>
<dbReference type="InterPro" id="IPR033900">
    <property type="entry name" value="Gram_neg_porin_domain"/>
</dbReference>
<protein>
    <submittedName>
        <fullName evidence="13">Outer membrane porin protein 32</fullName>
    </submittedName>
</protein>
<dbReference type="Proteomes" id="UP000333828">
    <property type="component" value="Unassembled WGS sequence"/>
</dbReference>
<dbReference type="GO" id="GO:0006811">
    <property type="term" value="P:monoatomic ion transport"/>
    <property type="evidence" value="ECO:0007669"/>
    <property type="project" value="UniProtKB-KW"/>
</dbReference>
<evidence type="ECO:0000313" key="13">
    <source>
        <dbReference type="EMBL" id="VVD71332.1"/>
    </source>
</evidence>
<dbReference type="AlphaFoldDB" id="A0A5E4S948"/>
<keyword evidence="10" id="KW-0998">Cell outer membrane</keyword>
<evidence type="ECO:0000256" key="7">
    <source>
        <dbReference type="ARBA" id="ARBA00023065"/>
    </source>
</evidence>
<dbReference type="EMBL" id="CABPSI010000001">
    <property type="protein sequence ID" value="VVD71332.1"/>
    <property type="molecule type" value="Genomic_DNA"/>
</dbReference>
<evidence type="ECO:0000256" key="6">
    <source>
        <dbReference type="ARBA" id="ARBA00022729"/>
    </source>
</evidence>
<dbReference type="InterPro" id="IPR023614">
    <property type="entry name" value="Porin_dom_sf"/>
</dbReference>
<evidence type="ECO:0000256" key="2">
    <source>
        <dbReference type="ARBA" id="ARBA00011233"/>
    </source>
</evidence>
<keyword evidence="14" id="KW-1185">Reference proteome</keyword>
<evidence type="ECO:0000256" key="5">
    <source>
        <dbReference type="ARBA" id="ARBA00022692"/>
    </source>
</evidence>
<evidence type="ECO:0000256" key="8">
    <source>
        <dbReference type="ARBA" id="ARBA00023114"/>
    </source>
</evidence>
<evidence type="ECO:0000256" key="9">
    <source>
        <dbReference type="ARBA" id="ARBA00023136"/>
    </source>
</evidence>